<dbReference type="InterPro" id="IPR010982">
    <property type="entry name" value="Lambda_DNA-bd_dom_sf"/>
</dbReference>
<dbReference type="SUPFAM" id="SSF47413">
    <property type="entry name" value="lambda repressor-like DNA-binding domains"/>
    <property type="match status" value="1"/>
</dbReference>
<protein>
    <submittedName>
        <fullName evidence="3">XRE family transcriptional regulator</fullName>
    </submittedName>
</protein>
<proteinExistence type="predicted"/>
<dbReference type="OrthoDB" id="9814553at2"/>
<keyword evidence="1" id="KW-0238">DNA-binding</keyword>
<dbReference type="InterPro" id="IPR014710">
    <property type="entry name" value="RmlC-like_jellyroll"/>
</dbReference>
<dbReference type="InterPro" id="IPR001387">
    <property type="entry name" value="Cro/C1-type_HTH"/>
</dbReference>
<gene>
    <name evidence="3" type="ORF">ETP43_11640</name>
</gene>
<dbReference type="Proteomes" id="UP000290106">
    <property type="component" value="Unassembled WGS sequence"/>
</dbReference>
<dbReference type="SMART" id="SM00530">
    <property type="entry name" value="HTH_XRE"/>
    <property type="match status" value="1"/>
</dbReference>
<dbReference type="AlphaFoldDB" id="A0A4Q1RJB9"/>
<dbReference type="PANTHER" id="PTHR46797:SF1">
    <property type="entry name" value="METHYLPHOSPHONATE SYNTHASE"/>
    <property type="match status" value="1"/>
</dbReference>
<dbReference type="RefSeq" id="WP_129258214.1">
    <property type="nucleotide sequence ID" value="NZ_SDKC01000001.1"/>
</dbReference>
<dbReference type="GO" id="GO:0003677">
    <property type="term" value="F:DNA binding"/>
    <property type="evidence" value="ECO:0007669"/>
    <property type="project" value="UniProtKB-KW"/>
</dbReference>
<organism evidence="3 4">
    <name type="scientific">Blautia faecicola</name>
    <dbReference type="NCBI Taxonomy" id="2509240"/>
    <lineage>
        <taxon>Bacteria</taxon>
        <taxon>Bacillati</taxon>
        <taxon>Bacillota</taxon>
        <taxon>Clostridia</taxon>
        <taxon>Lachnospirales</taxon>
        <taxon>Lachnospiraceae</taxon>
        <taxon>Blautia</taxon>
    </lineage>
</organism>
<accession>A0A4Q1RJB9</accession>
<evidence type="ECO:0000256" key="1">
    <source>
        <dbReference type="ARBA" id="ARBA00023125"/>
    </source>
</evidence>
<evidence type="ECO:0000313" key="3">
    <source>
        <dbReference type="EMBL" id="RXS75792.1"/>
    </source>
</evidence>
<reference evidence="3 4" key="1">
    <citation type="submission" date="2019-01" db="EMBL/GenBank/DDBJ databases">
        <title>Blautia sp. nov. KGMB01111 isolated human feces.</title>
        <authorList>
            <person name="Park J.-E."/>
            <person name="Kim J.-S."/>
            <person name="Park S.-H."/>
        </authorList>
    </citation>
    <scope>NUCLEOTIDE SEQUENCE [LARGE SCALE GENOMIC DNA]</scope>
    <source>
        <strain evidence="3 4">KGMB01111</strain>
    </source>
</reference>
<sequence length="194" mass="21733">MLGEQIRNIRKSRDFTLKALAEQTGLSIGYISQIERNLTDPSLSTLRKISAALDVPTYLFMGEAEADNTLTIRKNQVITLSQPHSNIRYHLLTPMPSAEFVPQSLIIGFELEAHAKDGERPVIHPSEEIIMVQSGELDVIIGTERIHLMEGDSTLIRSNLPHIVENTTDKQMTGISVFTPAIWFPSIRRTEQNG</sequence>
<dbReference type="SUPFAM" id="SSF51182">
    <property type="entry name" value="RmlC-like cupins"/>
    <property type="match status" value="1"/>
</dbReference>
<evidence type="ECO:0000259" key="2">
    <source>
        <dbReference type="PROSITE" id="PS50943"/>
    </source>
</evidence>
<dbReference type="GO" id="GO:0005829">
    <property type="term" value="C:cytosol"/>
    <property type="evidence" value="ECO:0007669"/>
    <property type="project" value="TreeGrafter"/>
</dbReference>
<feature type="domain" description="HTH cro/C1-type" evidence="2">
    <location>
        <begin position="6"/>
        <end position="59"/>
    </location>
</feature>
<dbReference type="GO" id="GO:0003700">
    <property type="term" value="F:DNA-binding transcription factor activity"/>
    <property type="evidence" value="ECO:0007669"/>
    <property type="project" value="TreeGrafter"/>
</dbReference>
<dbReference type="Pfam" id="PF01381">
    <property type="entry name" value="HTH_3"/>
    <property type="match status" value="1"/>
</dbReference>
<dbReference type="InterPro" id="IPR011051">
    <property type="entry name" value="RmlC_Cupin_sf"/>
</dbReference>
<dbReference type="PROSITE" id="PS50943">
    <property type="entry name" value="HTH_CROC1"/>
    <property type="match status" value="1"/>
</dbReference>
<name>A0A4Q1RJB9_9FIRM</name>
<dbReference type="Pfam" id="PF07883">
    <property type="entry name" value="Cupin_2"/>
    <property type="match status" value="1"/>
</dbReference>
<dbReference type="InterPro" id="IPR050807">
    <property type="entry name" value="TransReg_Diox_bact_type"/>
</dbReference>
<evidence type="ECO:0000313" key="4">
    <source>
        <dbReference type="Proteomes" id="UP000290106"/>
    </source>
</evidence>
<dbReference type="CDD" id="cd02209">
    <property type="entry name" value="cupin_XRE_C"/>
    <property type="match status" value="1"/>
</dbReference>
<keyword evidence="4" id="KW-1185">Reference proteome</keyword>
<dbReference type="InterPro" id="IPR013096">
    <property type="entry name" value="Cupin_2"/>
</dbReference>
<dbReference type="Gene3D" id="1.10.260.40">
    <property type="entry name" value="lambda repressor-like DNA-binding domains"/>
    <property type="match status" value="1"/>
</dbReference>
<dbReference type="EMBL" id="SDKC01000001">
    <property type="protein sequence ID" value="RXS75792.1"/>
    <property type="molecule type" value="Genomic_DNA"/>
</dbReference>
<comment type="caution">
    <text evidence="3">The sequence shown here is derived from an EMBL/GenBank/DDBJ whole genome shotgun (WGS) entry which is preliminary data.</text>
</comment>
<dbReference type="CDD" id="cd00093">
    <property type="entry name" value="HTH_XRE"/>
    <property type="match status" value="1"/>
</dbReference>
<dbReference type="PANTHER" id="PTHR46797">
    <property type="entry name" value="HTH-TYPE TRANSCRIPTIONAL REGULATOR"/>
    <property type="match status" value="1"/>
</dbReference>
<dbReference type="Gene3D" id="2.60.120.10">
    <property type="entry name" value="Jelly Rolls"/>
    <property type="match status" value="1"/>
</dbReference>